<dbReference type="Gene3D" id="3.40.190.10">
    <property type="entry name" value="Periplasmic binding protein-like II"/>
    <property type="match status" value="2"/>
</dbReference>
<evidence type="ECO:0000313" key="3">
    <source>
        <dbReference type="EMBL" id="SCA57973.1"/>
    </source>
</evidence>
<evidence type="ECO:0000259" key="2">
    <source>
        <dbReference type="Pfam" id="PF09084"/>
    </source>
</evidence>
<dbReference type="PANTHER" id="PTHR30024:SF48">
    <property type="entry name" value="ABC TRANSPORTER SUBSTRATE-BINDING PROTEIN"/>
    <property type="match status" value="1"/>
</dbReference>
<accession>A0A1C3RL41</accession>
<dbReference type="RefSeq" id="WP_069189985.1">
    <property type="nucleotide sequence ID" value="NZ_FLYE01000047.1"/>
</dbReference>
<sequence length="323" mass="35088">MKFLGSLFLAFVVMALQSLHAELPTLRAGVLKFGTVNWELQTIKSYGLDKAQGFNLEIVPFAGKQASATAIHGGAVDVIVNDWIWVSRQRSAGRNYSFIPYSRMVGAMMADPAKNIKTLADLKGKKLGIAGGPVDKSWLLFQALAKKNHNIDLAKEAQPVFGAPPLLSKKLETGELDGVINFWHYAAKLEAKGFNRVADVSRALQSLGMNRDVPMIGYVFSPEFAQKQDLISAMSAASRQAKTILANDPSAWAALKPMMKAKSEASFQALKEGFIKGIPQSWGDKERLEAANLFALLAKLGGKKLVGKSSTIAQGTFVEAIRY</sequence>
<dbReference type="STRING" id="1867952.MTBPR1_80027"/>
<feature type="chain" id="PRO_5008680880" evidence="1">
    <location>
        <begin position="22"/>
        <end position="323"/>
    </location>
</feature>
<dbReference type="PANTHER" id="PTHR30024">
    <property type="entry name" value="ALIPHATIC SULFONATES-BINDING PROTEIN-RELATED"/>
    <property type="match status" value="1"/>
</dbReference>
<feature type="signal peptide" evidence="1">
    <location>
        <begin position="1"/>
        <end position="21"/>
    </location>
</feature>
<feature type="domain" description="SsuA/THI5-like" evidence="2">
    <location>
        <begin position="50"/>
        <end position="250"/>
    </location>
</feature>
<keyword evidence="4" id="KW-1185">Reference proteome</keyword>
<gene>
    <name evidence="3" type="ORF">MTBPR1_80027</name>
</gene>
<dbReference type="OrthoDB" id="5621714at2"/>
<dbReference type="EMBL" id="FLYE01000047">
    <property type="protein sequence ID" value="SCA57973.1"/>
    <property type="molecule type" value="Genomic_DNA"/>
</dbReference>
<evidence type="ECO:0000313" key="4">
    <source>
        <dbReference type="Proteomes" id="UP000231658"/>
    </source>
</evidence>
<dbReference type="InterPro" id="IPR015168">
    <property type="entry name" value="SsuA/THI5"/>
</dbReference>
<protein>
    <submittedName>
        <fullName evidence="3">Putative ABC transporter (Substrate-binding protein)</fullName>
    </submittedName>
</protein>
<keyword evidence="1" id="KW-0732">Signal</keyword>
<dbReference type="Proteomes" id="UP000231658">
    <property type="component" value="Unassembled WGS sequence"/>
</dbReference>
<reference evidence="3 4" key="1">
    <citation type="submission" date="2016-07" db="EMBL/GenBank/DDBJ databases">
        <authorList>
            <person name="Lefevre C.T."/>
        </authorList>
    </citation>
    <scope>NUCLEOTIDE SEQUENCE [LARGE SCALE GENOMIC DNA]</scope>
    <source>
        <strain evidence="3">PR1</strain>
    </source>
</reference>
<dbReference type="AlphaFoldDB" id="A0A1C3RL41"/>
<organism evidence="3 4">
    <name type="scientific">Candidatus Terasakiella magnetica</name>
    <dbReference type="NCBI Taxonomy" id="1867952"/>
    <lineage>
        <taxon>Bacteria</taxon>
        <taxon>Pseudomonadati</taxon>
        <taxon>Pseudomonadota</taxon>
        <taxon>Alphaproteobacteria</taxon>
        <taxon>Rhodospirillales</taxon>
        <taxon>Terasakiellaceae</taxon>
        <taxon>Terasakiella</taxon>
    </lineage>
</organism>
<name>A0A1C3RL41_9PROT</name>
<proteinExistence type="predicted"/>
<evidence type="ECO:0000256" key="1">
    <source>
        <dbReference type="SAM" id="SignalP"/>
    </source>
</evidence>
<dbReference type="SUPFAM" id="SSF53850">
    <property type="entry name" value="Periplasmic binding protein-like II"/>
    <property type="match status" value="1"/>
</dbReference>
<dbReference type="Pfam" id="PF09084">
    <property type="entry name" value="NMT1"/>
    <property type="match status" value="1"/>
</dbReference>